<keyword evidence="4" id="KW-0067">ATP-binding</keyword>
<dbReference type="Proteomes" id="UP001498476">
    <property type="component" value="Unassembled WGS sequence"/>
</dbReference>
<evidence type="ECO:0000259" key="5">
    <source>
        <dbReference type="Pfam" id="PF13087"/>
    </source>
</evidence>
<keyword evidence="7" id="KW-1185">Reference proteome</keyword>
<organism evidence="6 7">
    <name type="scientific">Neonectria punicea</name>
    <dbReference type="NCBI Taxonomy" id="979145"/>
    <lineage>
        <taxon>Eukaryota</taxon>
        <taxon>Fungi</taxon>
        <taxon>Dikarya</taxon>
        <taxon>Ascomycota</taxon>
        <taxon>Pezizomycotina</taxon>
        <taxon>Sordariomycetes</taxon>
        <taxon>Hypocreomycetidae</taxon>
        <taxon>Hypocreales</taxon>
        <taxon>Nectriaceae</taxon>
        <taxon>Neonectria</taxon>
    </lineage>
</organism>
<dbReference type="PANTHER" id="PTHR43788">
    <property type="entry name" value="DNA2/NAM7 HELICASE FAMILY MEMBER"/>
    <property type="match status" value="1"/>
</dbReference>
<evidence type="ECO:0000256" key="2">
    <source>
        <dbReference type="ARBA" id="ARBA00022801"/>
    </source>
</evidence>
<dbReference type="Pfam" id="PF13087">
    <property type="entry name" value="AAA_12"/>
    <property type="match status" value="1"/>
</dbReference>
<dbReference type="EMBL" id="JAZAVJ010000006">
    <property type="protein sequence ID" value="KAK7424114.1"/>
    <property type="molecule type" value="Genomic_DNA"/>
</dbReference>
<proteinExistence type="predicted"/>
<dbReference type="SUPFAM" id="SSF52540">
    <property type="entry name" value="P-loop containing nucleoside triphosphate hydrolases"/>
    <property type="match status" value="1"/>
</dbReference>
<evidence type="ECO:0000256" key="3">
    <source>
        <dbReference type="ARBA" id="ARBA00022806"/>
    </source>
</evidence>
<feature type="domain" description="DNA2/NAM7 helicase-like C-terminal" evidence="5">
    <location>
        <begin position="91"/>
        <end position="214"/>
    </location>
</feature>
<dbReference type="PANTHER" id="PTHR43788:SF8">
    <property type="entry name" value="DNA-BINDING PROTEIN SMUBP-2"/>
    <property type="match status" value="1"/>
</dbReference>
<evidence type="ECO:0000313" key="6">
    <source>
        <dbReference type="EMBL" id="KAK7424114.1"/>
    </source>
</evidence>
<dbReference type="InterPro" id="IPR027417">
    <property type="entry name" value="P-loop_NTPase"/>
</dbReference>
<sequence length="269" mass="30432">MQTLVPWYDGRPLALAGDVRQLPPCVMTSYQKNVTGGPLNFFEKHLEISVLERLMRMQWPCWNSRRQNRIVAGGFDLAREIFYPTLGDKFEYGEQLMDTSRINYGQAQITLALIVSLTKVNVTKIVVISPYRATKAHLEDLIQRRLANVDKGSLLEKGLRNVEVSTAHSFQGEEAVAIFLTTVTRESGPGFVKDPRQFSVGITRHVDFVFLVGEIATMDDNAKEDLTLSDQGGRVLASGKKMRDAYQWFRANGRVVKVDFRAGEKAWFK</sequence>
<evidence type="ECO:0000313" key="7">
    <source>
        <dbReference type="Proteomes" id="UP001498476"/>
    </source>
</evidence>
<dbReference type="InterPro" id="IPR041679">
    <property type="entry name" value="DNA2/NAM7-like_C"/>
</dbReference>
<protein>
    <recommendedName>
        <fullName evidence="5">DNA2/NAM7 helicase-like C-terminal domain-containing protein</fullName>
    </recommendedName>
</protein>
<gene>
    <name evidence="6" type="ORF">QQX98_000724</name>
</gene>
<keyword evidence="3" id="KW-0347">Helicase</keyword>
<evidence type="ECO:0000256" key="1">
    <source>
        <dbReference type="ARBA" id="ARBA00022741"/>
    </source>
</evidence>
<reference evidence="6 7" key="1">
    <citation type="journal article" date="2025" name="Microbiol. Resour. Announc.">
        <title>Draft genome sequences for Neonectria magnoliae and Neonectria punicea, canker pathogens of Liriodendron tulipifera and Acer saccharum in West Virginia.</title>
        <authorList>
            <person name="Petronek H.M."/>
            <person name="Kasson M.T."/>
            <person name="Metheny A.M."/>
            <person name="Stauder C.M."/>
            <person name="Lovett B."/>
            <person name="Lynch S.C."/>
            <person name="Garnas J.R."/>
            <person name="Kasson L.R."/>
            <person name="Stajich J.E."/>
        </authorList>
    </citation>
    <scope>NUCLEOTIDE SEQUENCE [LARGE SCALE GENOMIC DNA]</scope>
    <source>
        <strain evidence="6 7">NRRL 64653</strain>
    </source>
</reference>
<accession>A0ABR1HTH6</accession>
<keyword evidence="2" id="KW-0378">Hydrolase</keyword>
<comment type="caution">
    <text evidence="6">The sequence shown here is derived from an EMBL/GenBank/DDBJ whole genome shotgun (WGS) entry which is preliminary data.</text>
</comment>
<dbReference type="InterPro" id="IPR050534">
    <property type="entry name" value="Coronavir_polyprotein_1ab"/>
</dbReference>
<dbReference type="Gene3D" id="3.40.50.300">
    <property type="entry name" value="P-loop containing nucleotide triphosphate hydrolases"/>
    <property type="match status" value="1"/>
</dbReference>
<keyword evidence="1" id="KW-0547">Nucleotide-binding</keyword>
<evidence type="ECO:0000256" key="4">
    <source>
        <dbReference type="ARBA" id="ARBA00022840"/>
    </source>
</evidence>
<name>A0ABR1HTH6_9HYPO</name>